<reference evidence="2" key="1">
    <citation type="journal article" date="2015" name="MBio">
        <title>Genome-Resolved Metagenomic Analysis Reveals Roles for Candidate Phyla and Other Microbial Community Members in Biogeochemical Transformations in Oil Reservoirs.</title>
        <authorList>
            <person name="Hu P."/>
            <person name="Tom L."/>
            <person name="Singh A."/>
            <person name="Thomas B.C."/>
            <person name="Baker B.J."/>
            <person name="Piceno Y.M."/>
            <person name="Andersen G.L."/>
            <person name="Banfield J.F."/>
        </authorList>
    </citation>
    <scope>NUCLEOTIDE SEQUENCE [LARGE SCALE GENOMIC DNA]</scope>
</reference>
<gene>
    <name evidence="1" type="ORF">XD93_0889</name>
</gene>
<proteinExistence type="predicted"/>
<dbReference type="Proteomes" id="UP000053904">
    <property type="component" value="Unassembled WGS sequence"/>
</dbReference>
<protein>
    <submittedName>
        <fullName evidence="1">Uncharacterized protein</fullName>
    </submittedName>
</protein>
<accession>A0A101HGJ9</accession>
<name>A0A101HGJ9_9BACT</name>
<evidence type="ECO:0000313" key="1">
    <source>
        <dbReference type="EMBL" id="KUK76478.1"/>
    </source>
</evidence>
<dbReference type="EMBL" id="LGGO01000145">
    <property type="protein sequence ID" value="KUK76478.1"/>
    <property type="molecule type" value="Genomic_DNA"/>
</dbReference>
<sequence>MKVIIDGSLDSCKNTKKQIVIPIIDSSVLPMGRTIGQIRIDKDREELERLDDYIISPVYRIKKRNERGLITEIEIIEMELVKYKAFIKFWQTHKDEYKKDE</sequence>
<comment type="caution">
    <text evidence="1">The sequence shown here is derived from an EMBL/GenBank/DDBJ whole genome shotgun (WGS) entry which is preliminary data.</text>
</comment>
<organism evidence="1 2">
    <name type="scientific">candidate division WS6 bacterium 34_10</name>
    <dbReference type="NCBI Taxonomy" id="1641389"/>
    <lineage>
        <taxon>Bacteria</taxon>
        <taxon>Candidatus Dojkabacteria</taxon>
    </lineage>
</organism>
<dbReference type="AlphaFoldDB" id="A0A101HGJ9"/>
<evidence type="ECO:0000313" key="2">
    <source>
        <dbReference type="Proteomes" id="UP000053904"/>
    </source>
</evidence>